<gene>
    <name evidence="1" type="ORF">AMATHDRAFT_4823</name>
</gene>
<dbReference type="AlphaFoldDB" id="A0A2A9NP71"/>
<protein>
    <recommendedName>
        <fullName evidence="3">F-box domain-containing protein</fullName>
    </recommendedName>
</protein>
<evidence type="ECO:0000313" key="1">
    <source>
        <dbReference type="EMBL" id="PFH49546.1"/>
    </source>
</evidence>
<evidence type="ECO:0000313" key="2">
    <source>
        <dbReference type="Proteomes" id="UP000242287"/>
    </source>
</evidence>
<proteinExistence type="predicted"/>
<accession>A0A2A9NP71</accession>
<sequence length="427" mass="48989">MDVDCSRPIRDLFFLTKIPLTKEIISLHSSYLHAKYVQILNDAQQYIPKDNLLLLLDYLQHSQNIQAIDILFSIQFLECHTHPIFHKLKKLVINELPLEYAIPILANTPNLEDVRFNSITNPSSISPHHIHAEQPCVLPHLKSLAICTYSFHYVHLLKLFSLPALERLVLAKATQQNHDIASRTSFSTFLHSPRHRMDRLRVLCLGDYDGDVLNVCALLEVLGLTHPDGTPGYFPSLKHLALPRLRLDLPMDGFISDILRVASHRGRGHHNHHHHPNALHSLQLHIECRELSICNSAFHEILFPCHECPEITFWDNNVHRFNQFLHPPPLYTLELKVNDKLVHYSRKYCPPVIPSTGAGTGATGFEAGCGNHGEVSSQQEDDLWVYDWEKVNKTDAEDSDDDDDDYDYDYEGEFDWCEPDWSCARAL</sequence>
<dbReference type="EMBL" id="KZ302026">
    <property type="protein sequence ID" value="PFH49546.1"/>
    <property type="molecule type" value="Genomic_DNA"/>
</dbReference>
<evidence type="ECO:0008006" key="3">
    <source>
        <dbReference type="Google" id="ProtNLM"/>
    </source>
</evidence>
<keyword evidence="2" id="KW-1185">Reference proteome</keyword>
<dbReference type="Proteomes" id="UP000242287">
    <property type="component" value="Unassembled WGS sequence"/>
</dbReference>
<reference evidence="1 2" key="1">
    <citation type="submission" date="2014-02" db="EMBL/GenBank/DDBJ databases">
        <title>Transposable element dynamics among asymbiotic and ectomycorrhizal Amanita fungi.</title>
        <authorList>
            <consortium name="DOE Joint Genome Institute"/>
            <person name="Hess J."/>
            <person name="Skrede I."/>
            <person name="Wolfe B."/>
            <person name="LaButti K."/>
            <person name="Ohm R.A."/>
            <person name="Grigoriev I.V."/>
            <person name="Pringle A."/>
        </authorList>
    </citation>
    <scope>NUCLEOTIDE SEQUENCE [LARGE SCALE GENOMIC DNA]</scope>
    <source>
        <strain evidence="1 2">SKay4041</strain>
    </source>
</reference>
<name>A0A2A9NP71_9AGAR</name>
<organism evidence="1 2">
    <name type="scientific">Amanita thiersii Skay4041</name>
    <dbReference type="NCBI Taxonomy" id="703135"/>
    <lineage>
        <taxon>Eukaryota</taxon>
        <taxon>Fungi</taxon>
        <taxon>Dikarya</taxon>
        <taxon>Basidiomycota</taxon>
        <taxon>Agaricomycotina</taxon>
        <taxon>Agaricomycetes</taxon>
        <taxon>Agaricomycetidae</taxon>
        <taxon>Agaricales</taxon>
        <taxon>Pluteineae</taxon>
        <taxon>Amanitaceae</taxon>
        <taxon>Amanita</taxon>
    </lineage>
</organism>